<feature type="compositionally biased region" description="Polar residues" evidence="1">
    <location>
        <begin position="384"/>
        <end position="410"/>
    </location>
</feature>
<dbReference type="Pfam" id="PF13362">
    <property type="entry name" value="Toprim_3"/>
    <property type="match status" value="1"/>
</dbReference>
<dbReference type="Pfam" id="PF18821">
    <property type="entry name" value="LPD7"/>
    <property type="match status" value="1"/>
</dbReference>
<dbReference type="PANTHER" id="PTHR24216:SF65">
    <property type="entry name" value="PAXILLIN-LIKE PROTEIN 1"/>
    <property type="match status" value="1"/>
</dbReference>
<dbReference type="InterPro" id="IPR040677">
    <property type="entry name" value="LPD7"/>
</dbReference>
<evidence type="ECO:0000313" key="7">
    <source>
        <dbReference type="EMBL" id="MDI9235182.1"/>
    </source>
</evidence>
<evidence type="ECO:0000259" key="2">
    <source>
        <dbReference type="Pfam" id="PF08401"/>
    </source>
</evidence>
<feature type="domain" description="Primase C-terminal 2" evidence="3">
    <location>
        <begin position="427"/>
        <end position="500"/>
    </location>
</feature>
<dbReference type="CDD" id="cd01029">
    <property type="entry name" value="TOPRIM_primases"/>
    <property type="match status" value="1"/>
</dbReference>
<dbReference type="Proteomes" id="UP001431902">
    <property type="component" value="Unassembled WGS sequence"/>
</dbReference>
<sequence>MLPSVVQPPAALERIKSSGAQALDAQDINIIAAHIATGLHERTRDQVIFPIDRRAQFSRTASDKADKTPFHDVVASELIRQIEAGTAPWQKPWNADGGIGGMPLNPTTGKRYKGINAIHLLAQGHSDPRWLTYKQAVSLDAQVRKGERGTSIQYWKFEDTRIKTDAAGNPVMGPDGAPVQERVKLQNPRVFYATVFNAEQIDGLAPLVTPSLTWDPVERAEQILTNSGARIEHAATDRAYYSPSRDEIHLPLQVQFPTARNYYATALHELGHWAGHESRLKRDLSHPFRSEGYAREELRAEIASMMLSAELGLPHDPSQHAAYVASWVSVLKKDPLEIFRAAADAEKIHALAMSFAPELSQDVPSVLAVIGPAPSLPPSPAPKTQAQETRPSAQQERSLTTGPVSNLTPDTTKVIAMPRQPLSADDVRDALSYISPNLPRDDWARIGMALKSEFPKDLGLDLFDQWSSTGDGYDRNSVVSTWRSIRADGPVSIGTLLKQAKDNGFTPREPIESMQTRRNLDDPQAAAQRAADAAAQEQVRLNQQETAAVQALAMWDQATPDVTSAYLERKSVQAHGTRTTDQGTLLVPLVDQDGKLWNVQRVLPRKMQNGTDKLYLKGGRKSGLFHVIGSLNSALDAGQPVVIAEGYATAASAHEATGWPCVVSFDSGNLIKVTEQFRKRYPDALLVVAGDDDLPTFAKKGINPGRDKATLAAQKGSTALAFPLGLNSDQSDFNDLVAQWGPETGPQKIRASFEAALLEYVSPQQPQSASLAVDGGSPSGQLTAQQALAVKALNELQALDLPLSQTVSIENTPEIRPEPVSMATANPPVDETNSPVKPFPRFEVRRVGEFNEEQIGQFGQLSGAVYFAAGQDDAQALQIHLNGARLQGPELTAYLDAVVLERTTPAHSPGAQQLTQLHAAALAVTVSETSDVQQPLPYTVTRTERGLAEKIGEFNQLSSAVYFAAGQDDAKSLHIHHNGTPLEGPQLSAYLDATVLERTSPASSVGKNRLAQLHAAALPKDVQVGAANAVGAMAAQTEALIPTSTGADNPEVNPANTPAASSSPLAPPQTPTETGGPKADPLTRPDPNNDLNLEALQAKRARDAEQVRQEMGRLGTPPKQTDSTADAPNAPPGLNSISSAKPTPEPGPDTYLYQELRDLRERLAKEYQHDGAGKYFFRQGKLDLAFEDTGSKLNTAHHVPEVVASIAQLAHAKGWREMHVNGTVEFRREMWLQASLLNIKVMGYVPEAIDQVRLAERRQVQAMDMASKGAVGGLANSVAPSAMPQPETAGQASPPVNIAPSPQPVKSTPAPSLLSAAAAKQLDAQLRGVMAQKGATDSQAMEKTLGKLYDQVQSPRVYLGQLIEHGPAPYKFDPQEQSSYFVKLQTKTGLQTVWGVDLPRALAEMLPDEHNGIGQDILLAFQGIKKAQALVPQKDAAGLPAGETWETVDRNTWFAQPVMQAYAQSLKELAQMPTPGISDTQKATDAPPPVATNANSQAGLAVPAKPVQAMKPALPPAERLRNALIQLGADPLQSEITLASMQNLFDSPKFQVGTLLEHGQAPLKFTQGQPLSYYLKLGTEQGPVLLWSADFPRAINNTPVLLGQTVVAAYRGIDLVQAGSQPAKARNDWLVAPLDRLHEDAQQGVIQRMANAQVMPQAPSLGVGASQEQQALYILREAMRQAGIPQEFAQATLKDAENLLGAAQSPLPKSHGLPGQSVAQGISGQPSPNVQQRSPAPSVSKKVGPSL</sequence>
<feature type="region of interest" description="Disordered" evidence="1">
    <location>
        <begin position="1278"/>
        <end position="1312"/>
    </location>
</feature>
<feature type="domain" description="Toprim" evidence="4">
    <location>
        <begin position="641"/>
        <end position="742"/>
    </location>
</feature>
<organism evidence="7 8">
    <name type="scientific">Limnohabitans lacus</name>
    <dbReference type="NCBI Taxonomy" id="3045173"/>
    <lineage>
        <taxon>Bacteria</taxon>
        <taxon>Pseudomonadati</taxon>
        <taxon>Pseudomonadota</taxon>
        <taxon>Betaproteobacteria</taxon>
        <taxon>Burkholderiales</taxon>
        <taxon>Comamonadaceae</taxon>
        <taxon>Limnohabitans</taxon>
    </lineage>
</organism>
<feature type="compositionally biased region" description="Basic and acidic residues" evidence="1">
    <location>
        <begin position="1100"/>
        <end position="1111"/>
    </location>
</feature>
<dbReference type="Pfam" id="PF18818">
    <property type="entry name" value="MPTase-PolyVal"/>
    <property type="match status" value="1"/>
</dbReference>
<evidence type="ECO:0000256" key="1">
    <source>
        <dbReference type="SAM" id="MobiDB-lite"/>
    </source>
</evidence>
<name>A0ABT6XAM4_9BURK</name>
<evidence type="ECO:0000259" key="4">
    <source>
        <dbReference type="Pfam" id="PF13362"/>
    </source>
</evidence>
<feature type="domain" description="N-terminal" evidence="2">
    <location>
        <begin position="73"/>
        <end position="171"/>
    </location>
</feature>
<dbReference type="Pfam" id="PF08707">
    <property type="entry name" value="PriCT_2"/>
    <property type="match status" value="1"/>
</dbReference>
<feature type="region of interest" description="Disordered" evidence="1">
    <location>
        <begin position="1703"/>
        <end position="1747"/>
    </location>
</feature>
<dbReference type="EMBL" id="JASGBH010000015">
    <property type="protein sequence ID" value="MDI9235182.1"/>
    <property type="molecule type" value="Genomic_DNA"/>
</dbReference>
<feature type="region of interest" description="Disordered" evidence="1">
    <location>
        <begin position="370"/>
        <end position="410"/>
    </location>
</feature>
<dbReference type="InterPro" id="IPR041459">
    <property type="entry name" value="MPTase-PolyVal"/>
</dbReference>
<dbReference type="RefSeq" id="WP_283225511.1">
    <property type="nucleotide sequence ID" value="NZ_JASGBH010000015.1"/>
</dbReference>
<dbReference type="InterPro" id="IPR013610">
    <property type="entry name" value="ArdC_N"/>
</dbReference>
<comment type="caution">
    <text evidence="7">The sequence shown here is derived from an EMBL/GenBank/DDBJ whole genome shotgun (WGS) entry which is preliminary data.</text>
</comment>
<feature type="compositionally biased region" description="Polar residues" evidence="1">
    <location>
        <begin position="1717"/>
        <end position="1737"/>
    </location>
</feature>
<evidence type="ECO:0000259" key="6">
    <source>
        <dbReference type="Pfam" id="PF18821"/>
    </source>
</evidence>
<protein>
    <submittedName>
        <fullName evidence="7">Zincin-like metallopeptidase domain-containing protein</fullName>
    </submittedName>
</protein>
<evidence type="ECO:0000259" key="5">
    <source>
        <dbReference type="Pfam" id="PF18818"/>
    </source>
</evidence>
<dbReference type="InterPro" id="IPR034154">
    <property type="entry name" value="TOPRIM_DnaG/twinkle"/>
</dbReference>
<feature type="region of interest" description="Disordered" evidence="1">
    <location>
        <begin position="503"/>
        <end position="530"/>
    </location>
</feature>
<dbReference type="InterPro" id="IPR014819">
    <property type="entry name" value="PriCT_2"/>
</dbReference>
<feature type="domain" description="Polyvalent protein metallopeptidase" evidence="5">
    <location>
        <begin position="218"/>
        <end position="343"/>
    </location>
</feature>
<accession>A0ABT6XAM4</accession>
<evidence type="ECO:0000259" key="3">
    <source>
        <dbReference type="Pfam" id="PF08707"/>
    </source>
</evidence>
<gene>
    <name evidence="7" type="ORF">QLQ16_15195</name>
</gene>
<reference evidence="7" key="1">
    <citation type="submission" date="2023-05" db="EMBL/GenBank/DDBJ databases">
        <title>Limnohabitans sp. strain HM2-2 Genome sequencing and assembly.</title>
        <authorList>
            <person name="Jung Y."/>
        </authorList>
    </citation>
    <scope>NUCLEOTIDE SEQUENCE</scope>
    <source>
        <strain evidence="7">HM2-2</strain>
    </source>
</reference>
<feature type="domain" description="Large polyvalent protein-associated" evidence="6">
    <location>
        <begin position="1162"/>
        <end position="1254"/>
    </location>
</feature>
<feature type="region of interest" description="Disordered" evidence="1">
    <location>
        <begin position="818"/>
        <end position="837"/>
    </location>
</feature>
<dbReference type="InterPro" id="IPR006171">
    <property type="entry name" value="TOPRIM_dom"/>
</dbReference>
<evidence type="ECO:0000313" key="8">
    <source>
        <dbReference type="Proteomes" id="UP001431902"/>
    </source>
</evidence>
<dbReference type="PANTHER" id="PTHR24216">
    <property type="entry name" value="PAXILLIN-RELATED"/>
    <property type="match status" value="1"/>
</dbReference>
<keyword evidence="8" id="KW-1185">Reference proteome</keyword>
<feature type="compositionally biased region" description="Low complexity" evidence="1">
    <location>
        <begin position="1054"/>
        <end position="1064"/>
    </location>
</feature>
<proteinExistence type="predicted"/>
<feature type="region of interest" description="Disordered" evidence="1">
    <location>
        <begin position="1043"/>
        <end position="1151"/>
    </location>
</feature>
<dbReference type="Pfam" id="PF08401">
    <property type="entry name" value="ArdcN"/>
    <property type="match status" value="1"/>
</dbReference>